<dbReference type="PANTHER" id="PTHR43744">
    <property type="entry name" value="ABC TRANSPORTER PERMEASE PROTEIN MG189-RELATED-RELATED"/>
    <property type="match status" value="1"/>
</dbReference>
<dbReference type="SUPFAM" id="SSF161098">
    <property type="entry name" value="MetI-like"/>
    <property type="match status" value="1"/>
</dbReference>
<accession>A0A1J5S8Z3</accession>
<dbReference type="InterPro" id="IPR035906">
    <property type="entry name" value="MetI-like_sf"/>
</dbReference>
<protein>
    <submittedName>
        <fullName evidence="9">Trehalose transport system permease protein SugB</fullName>
    </submittedName>
</protein>
<dbReference type="EMBL" id="MLJW01000058">
    <property type="protein sequence ID" value="OIR04411.1"/>
    <property type="molecule type" value="Genomic_DNA"/>
</dbReference>
<evidence type="ECO:0000256" key="4">
    <source>
        <dbReference type="ARBA" id="ARBA00022692"/>
    </source>
</evidence>
<keyword evidence="2" id="KW-0813">Transport</keyword>
<comment type="subcellular location">
    <subcellularLocation>
        <location evidence="1">Cell membrane</location>
        <topology evidence="1">Multi-pass membrane protein</topology>
    </subcellularLocation>
</comment>
<feature type="transmembrane region" description="Helical" evidence="7">
    <location>
        <begin position="250"/>
        <end position="271"/>
    </location>
</feature>
<evidence type="ECO:0000256" key="1">
    <source>
        <dbReference type="ARBA" id="ARBA00004651"/>
    </source>
</evidence>
<evidence type="ECO:0000256" key="6">
    <source>
        <dbReference type="ARBA" id="ARBA00023136"/>
    </source>
</evidence>
<feature type="transmembrane region" description="Helical" evidence="7">
    <location>
        <begin position="12"/>
        <end position="35"/>
    </location>
</feature>
<dbReference type="GO" id="GO:0055085">
    <property type="term" value="P:transmembrane transport"/>
    <property type="evidence" value="ECO:0007669"/>
    <property type="project" value="InterPro"/>
</dbReference>
<dbReference type="GO" id="GO:0005886">
    <property type="term" value="C:plasma membrane"/>
    <property type="evidence" value="ECO:0007669"/>
    <property type="project" value="UniProtKB-SubCell"/>
</dbReference>
<evidence type="ECO:0000313" key="9">
    <source>
        <dbReference type="EMBL" id="OIR04411.1"/>
    </source>
</evidence>
<proteinExistence type="predicted"/>
<evidence type="ECO:0000256" key="5">
    <source>
        <dbReference type="ARBA" id="ARBA00022989"/>
    </source>
</evidence>
<dbReference type="PANTHER" id="PTHR43744:SF8">
    <property type="entry name" value="SN-GLYCEROL-3-PHOSPHATE TRANSPORT SYSTEM PERMEASE PROTEIN UGPE"/>
    <property type="match status" value="1"/>
</dbReference>
<organism evidence="9">
    <name type="scientific">mine drainage metagenome</name>
    <dbReference type="NCBI Taxonomy" id="410659"/>
    <lineage>
        <taxon>unclassified sequences</taxon>
        <taxon>metagenomes</taxon>
        <taxon>ecological metagenomes</taxon>
    </lineage>
</organism>
<evidence type="ECO:0000256" key="3">
    <source>
        <dbReference type="ARBA" id="ARBA00022475"/>
    </source>
</evidence>
<evidence type="ECO:0000259" key="8">
    <source>
        <dbReference type="PROSITE" id="PS50928"/>
    </source>
</evidence>
<gene>
    <name evidence="9" type="primary">sugB_1</name>
    <name evidence="9" type="ORF">GALL_136110</name>
</gene>
<dbReference type="AlphaFoldDB" id="A0A1J5S8Z3"/>
<keyword evidence="5 7" id="KW-1133">Transmembrane helix</keyword>
<feature type="transmembrane region" description="Helical" evidence="7">
    <location>
        <begin position="144"/>
        <end position="166"/>
    </location>
</feature>
<comment type="caution">
    <text evidence="9">The sequence shown here is derived from an EMBL/GenBank/DDBJ whole genome shotgun (WGS) entry which is preliminary data.</text>
</comment>
<name>A0A1J5S8Z3_9ZZZZ</name>
<keyword evidence="3" id="KW-1003">Cell membrane</keyword>
<feature type="transmembrane region" description="Helical" evidence="7">
    <location>
        <begin position="199"/>
        <end position="221"/>
    </location>
</feature>
<reference evidence="9" key="1">
    <citation type="submission" date="2016-10" db="EMBL/GenBank/DDBJ databases">
        <title>Sequence of Gallionella enrichment culture.</title>
        <authorList>
            <person name="Poehlein A."/>
            <person name="Muehling M."/>
            <person name="Daniel R."/>
        </authorList>
    </citation>
    <scope>NUCLEOTIDE SEQUENCE</scope>
</reference>
<evidence type="ECO:0000256" key="7">
    <source>
        <dbReference type="SAM" id="Phobius"/>
    </source>
</evidence>
<dbReference type="Gene3D" id="1.10.3720.10">
    <property type="entry name" value="MetI-like"/>
    <property type="match status" value="1"/>
</dbReference>
<feature type="transmembrane region" description="Helical" evidence="7">
    <location>
        <begin position="74"/>
        <end position="98"/>
    </location>
</feature>
<sequence>MNRPRPFSKVPGWILACCVIGYTLWVVYPMIWMAFSSLKPDAEIFRHAFAPPSPGDLRFGNYAHAWTDAHFGAYFVNSVVVTLGSVALILVLGAPASYAISRFRMAGGRLLFWLFLTGLTLPAQLAIVPLFFEMRAAGLLNTRLGLTLVYAANGLPFAVFVLSAFFRSLPRSLHEAAIIDGCGEFSAFRRVMLPMARPGLVTVAIFQFIGVWKEYFFAFMLTGGDSAGSARTLPLGLANLAITSQYRSDYGMLFAGLVLVTVPILLVYLLLQRHIVKGVTAGALKG</sequence>
<feature type="transmembrane region" description="Helical" evidence="7">
    <location>
        <begin position="110"/>
        <end position="132"/>
    </location>
</feature>
<dbReference type="PROSITE" id="PS50928">
    <property type="entry name" value="ABC_TM1"/>
    <property type="match status" value="1"/>
</dbReference>
<evidence type="ECO:0000256" key="2">
    <source>
        <dbReference type="ARBA" id="ARBA00022448"/>
    </source>
</evidence>
<dbReference type="CDD" id="cd06261">
    <property type="entry name" value="TM_PBP2"/>
    <property type="match status" value="1"/>
</dbReference>
<keyword evidence="4 7" id="KW-0812">Transmembrane</keyword>
<dbReference type="InterPro" id="IPR000515">
    <property type="entry name" value="MetI-like"/>
</dbReference>
<feature type="domain" description="ABC transmembrane type-1" evidence="8">
    <location>
        <begin position="75"/>
        <end position="271"/>
    </location>
</feature>
<keyword evidence="6 7" id="KW-0472">Membrane</keyword>
<dbReference type="Pfam" id="PF00528">
    <property type="entry name" value="BPD_transp_1"/>
    <property type="match status" value="1"/>
</dbReference>